<proteinExistence type="predicted"/>
<reference evidence="1 2" key="1">
    <citation type="submission" date="2019-02" db="EMBL/GenBank/DDBJ databases">
        <title>Deep-cultivation of Planctomycetes and their phenomic and genomic characterization uncovers novel biology.</title>
        <authorList>
            <person name="Wiegand S."/>
            <person name="Jogler M."/>
            <person name="Boedeker C."/>
            <person name="Pinto D."/>
            <person name="Vollmers J."/>
            <person name="Rivas-Marin E."/>
            <person name="Kohn T."/>
            <person name="Peeters S.H."/>
            <person name="Heuer A."/>
            <person name="Rast P."/>
            <person name="Oberbeckmann S."/>
            <person name="Bunk B."/>
            <person name="Jeske O."/>
            <person name="Meyerdierks A."/>
            <person name="Storesund J.E."/>
            <person name="Kallscheuer N."/>
            <person name="Luecker S."/>
            <person name="Lage O.M."/>
            <person name="Pohl T."/>
            <person name="Merkel B.J."/>
            <person name="Hornburger P."/>
            <person name="Mueller R.-W."/>
            <person name="Bruemmer F."/>
            <person name="Labrenz M."/>
            <person name="Spormann A.M."/>
            <person name="Op den Camp H."/>
            <person name="Overmann J."/>
            <person name="Amann R."/>
            <person name="Jetten M.S.M."/>
            <person name="Mascher T."/>
            <person name="Medema M.H."/>
            <person name="Devos D.P."/>
            <person name="Kaster A.-K."/>
            <person name="Ovreas L."/>
            <person name="Rohde M."/>
            <person name="Galperin M.Y."/>
            <person name="Jogler C."/>
        </authorList>
    </citation>
    <scope>NUCLEOTIDE SEQUENCE [LARGE SCALE GENOMIC DNA]</scope>
    <source>
        <strain evidence="1 2">ETA_A8</strain>
    </source>
</reference>
<organism evidence="1 2">
    <name type="scientific">Anatilimnocola aggregata</name>
    <dbReference type="NCBI Taxonomy" id="2528021"/>
    <lineage>
        <taxon>Bacteria</taxon>
        <taxon>Pseudomonadati</taxon>
        <taxon>Planctomycetota</taxon>
        <taxon>Planctomycetia</taxon>
        <taxon>Pirellulales</taxon>
        <taxon>Pirellulaceae</taxon>
        <taxon>Anatilimnocola</taxon>
    </lineage>
</organism>
<dbReference type="KEGG" id="aagg:ETAA8_37600"/>
<dbReference type="AlphaFoldDB" id="A0A517YEL3"/>
<gene>
    <name evidence="1" type="ORF">ETAA8_37600</name>
</gene>
<dbReference type="OrthoDB" id="274958at2"/>
<evidence type="ECO:0000313" key="1">
    <source>
        <dbReference type="EMBL" id="QDU28657.1"/>
    </source>
</evidence>
<keyword evidence="2" id="KW-1185">Reference proteome</keyword>
<name>A0A517YEL3_9BACT</name>
<accession>A0A517YEL3</accession>
<dbReference type="RefSeq" id="WP_145091312.1">
    <property type="nucleotide sequence ID" value="NZ_CP036274.1"/>
</dbReference>
<protein>
    <recommendedName>
        <fullName evidence="3">CYTH domain-containing protein</fullName>
    </recommendedName>
</protein>
<dbReference type="EMBL" id="CP036274">
    <property type="protein sequence ID" value="QDU28657.1"/>
    <property type="molecule type" value="Genomic_DNA"/>
</dbReference>
<evidence type="ECO:0008006" key="3">
    <source>
        <dbReference type="Google" id="ProtNLM"/>
    </source>
</evidence>
<evidence type="ECO:0000313" key="2">
    <source>
        <dbReference type="Proteomes" id="UP000315017"/>
    </source>
</evidence>
<dbReference type="Proteomes" id="UP000315017">
    <property type="component" value="Chromosome"/>
</dbReference>
<sequence length="266" mass="30807">MKKTLRISRREYKVMLDQRLFVDRKEAALELCLDLHACAKRLKKIEVDGEFKKVRRREIVFLDTRDQTIKLNRLVFRMRTEQGEKRETEYTLKCRSPDRYVAAGANLKSAKDFPAEKKLEEDIGAPFLVRFSKSHTVVGPHKAPETLADAAELFPVLGKLKRDDRRCSKKLELQPVNSMRAFERVLSGPMIQFEKTPAEVALILWSDRAEGRPLVAEFSFRYENQAEAYEPQAARLAMEFFEEVQRMDWCVPGGRTKTQFAYGTPG</sequence>